<keyword evidence="3" id="KW-1185">Reference proteome</keyword>
<organism evidence="2 3">
    <name type="scientific">Mytilus coruscus</name>
    <name type="common">Sea mussel</name>
    <dbReference type="NCBI Taxonomy" id="42192"/>
    <lineage>
        <taxon>Eukaryota</taxon>
        <taxon>Metazoa</taxon>
        <taxon>Spiralia</taxon>
        <taxon>Lophotrochozoa</taxon>
        <taxon>Mollusca</taxon>
        <taxon>Bivalvia</taxon>
        <taxon>Autobranchia</taxon>
        <taxon>Pteriomorphia</taxon>
        <taxon>Mytilida</taxon>
        <taxon>Mytiloidea</taxon>
        <taxon>Mytilidae</taxon>
        <taxon>Mytilinae</taxon>
        <taxon>Mytilus</taxon>
    </lineage>
</organism>
<keyword evidence="1" id="KW-0472">Membrane</keyword>
<gene>
    <name evidence="2" type="ORF">MCOR_28395</name>
</gene>
<proteinExistence type="predicted"/>
<dbReference type="Proteomes" id="UP000507470">
    <property type="component" value="Unassembled WGS sequence"/>
</dbReference>
<keyword evidence="1" id="KW-0812">Transmembrane</keyword>
<dbReference type="EMBL" id="CACVKT020005204">
    <property type="protein sequence ID" value="CAC5393540.1"/>
    <property type="molecule type" value="Genomic_DNA"/>
</dbReference>
<protein>
    <submittedName>
        <fullName evidence="2">Uncharacterized protein</fullName>
    </submittedName>
</protein>
<accession>A0A6J8CF47</accession>
<sequence length="172" mass="19485">MADRNEQSDEEIRDDEENVLPLHVTEPEDTFRNDDHDNHSKCRRCLPKKHDALIILGLVLTTVYTVIVLTSSNSNFTQPSDSRASPVNTFDKTKVPDDLTTYCTPKEVIDGSSVYVKKHQCPGTKLFIPLPCLCDYNVTCLSVNSNTESKTEHYRKRTCEYGTALNDFISSH</sequence>
<dbReference type="AlphaFoldDB" id="A0A6J8CF47"/>
<reference evidence="2 3" key="1">
    <citation type="submission" date="2020-06" db="EMBL/GenBank/DDBJ databases">
        <authorList>
            <person name="Li R."/>
            <person name="Bekaert M."/>
        </authorList>
    </citation>
    <scope>NUCLEOTIDE SEQUENCE [LARGE SCALE GENOMIC DNA]</scope>
    <source>
        <strain evidence="3">wild</strain>
    </source>
</reference>
<name>A0A6J8CF47_MYTCO</name>
<evidence type="ECO:0000256" key="1">
    <source>
        <dbReference type="SAM" id="Phobius"/>
    </source>
</evidence>
<keyword evidence="1" id="KW-1133">Transmembrane helix</keyword>
<feature type="transmembrane region" description="Helical" evidence="1">
    <location>
        <begin position="52"/>
        <end position="70"/>
    </location>
</feature>
<evidence type="ECO:0000313" key="3">
    <source>
        <dbReference type="Proteomes" id="UP000507470"/>
    </source>
</evidence>
<evidence type="ECO:0000313" key="2">
    <source>
        <dbReference type="EMBL" id="CAC5393540.1"/>
    </source>
</evidence>